<dbReference type="InterPro" id="IPR000644">
    <property type="entry name" value="CBS_dom"/>
</dbReference>
<dbReference type="CDD" id="cd02205">
    <property type="entry name" value="CBS_pair_SF"/>
    <property type="match status" value="1"/>
</dbReference>
<dbReference type="InterPro" id="IPR046342">
    <property type="entry name" value="CBS_dom_sf"/>
</dbReference>
<gene>
    <name evidence="3" type="ORF">ACFS5P_14155</name>
</gene>
<dbReference type="SUPFAM" id="SSF54631">
    <property type="entry name" value="CBS-domain pair"/>
    <property type="match status" value="1"/>
</dbReference>
<accession>A0ABW5ZKT6</accession>
<dbReference type="RefSeq" id="WP_204727716.1">
    <property type="nucleotide sequence ID" value="NZ_JAFBDK010000001.1"/>
</dbReference>
<name>A0ABW5ZKT6_9BACL</name>
<evidence type="ECO:0000256" key="1">
    <source>
        <dbReference type="PROSITE-ProRule" id="PRU00703"/>
    </source>
</evidence>
<protein>
    <submittedName>
        <fullName evidence="3">HPP family protein</fullName>
    </submittedName>
</protein>
<keyword evidence="4" id="KW-1185">Reference proteome</keyword>
<organism evidence="3 4">
    <name type="scientific">Jeotgalibacillus terrae</name>
    <dbReference type="NCBI Taxonomy" id="587735"/>
    <lineage>
        <taxon>Bacteria</taxon>
        <taxon>Bacillati</taxon>
        <taxon>Bacillota</taxon>
        <taxon>Bacilli</taxon>
        <taxon>Bacillales</taxon>
        <taxon>Caryophanaceae</taxon>
        <taxon>Jeotgalibacillus</taxon>
    </lineage>
</organism>
<dbReference type="Gene3D" id="3.10.580.10">
    <property type="entry name" value="CBS-domain"/>
    <property type="match status" value="1"/>
</dbReference>
<dbReference type="EMBL" id="JBHUPG010000027">
    <property type="protein sequence ID" value="MFD2913025.1"/>
    <property type="molecule type" value="Genomic_DNA"/>
</dbReference>
<sequence>MFVKSAMVPAAKCFTVQADESIEKVITLLEEKEVDALPVLSGDTYKGVTTRYHIYQAFFKSGISKEAFYETKKAGDILTHEDNYLQGDEIFETTLYQLNDFPLMSVVDADRRFKGIVTRFDVFNQFRSAFGMHKNGVRIAFTSVETEGRISRLAEIIQQFHESVISLVTFDETDKLVRRIVLKIEKRDNLDKFLKKLEKSGFRILDIKEDL</sequence>
<evidence type="ECO:0000313" key="4">
    <source>
        <dbReference type="Proteomes" id="UP001597561"/>
    </source>
</evidence>
<dbReference type="Pfam" id="PF00571">
    <property type="entry name" value="CBS"/>
    <property type="match status" value="1"/>
</dbReference>
<comment type="caution">
    <text evidence="3">The sequence shown here is derived from an EMBL/GenBank/DDBJ whole genome shotgun (WGS) entry which is preliminary data.</text>
</comment>
<keyword evidence="1" id="KW-0129">CBS domain</keyword>
<dbReference type="PROSITE" id="PS51371">
    <property type="entry name" value="CBS"/>
    <property type="match status" value="1"/>
</dbReference>
<reference evidence="4" key="1">
    <citation type="journal article" date="2019" name="Int. J. Syst. Evol. Microbiol.">
        <title>The Global Catalogue of Microorganisms (GCM) 10K type strain sequencing project: providing services to taxonomists for standard genome sequencing and annotation.</title>
        <authorList>
            <consortium name="The Broad Institute Genomics Platform"/>
            <consortium name="The Broad Institute Genome Sequencing Center for Infectious Disease"/>
            <person name="Wu L."/>
            <person name="Ma J."/>
        </authorList>
    </citation>
    <scope>NUCLEOTIDE SEQUENCE [LARGE SCALE GENOMIC DNA]</scope>
    <source>
        <strain evidence="4">KCTC 13528</strain>
    </source>
</reference>
<evidence type="ECO:0000313" key="3">
    <source>
        <dbReference type="EMBL" id="MFD2913025.1"/>
    </source>
</evidence>
<evidence type="ECO:0000259" key="2">
    <source>
        <dbReference type="PROSITE" id="PS51371"/>
    </source>
</evidence>
<feature type="domain" description="CBS" evidence="2">
    <location>
        <begin position="7"/>
        <end position="66"/>
    </location>
</feature>
<dbReference type="Proteomes" id="UP001597561">
    <property type="component" value="Unassembled WGS sequence"/>
</dbReference>
<proteinExistence type="predicted"/>